<dbReference type="AlphaFoldDB" id="A0A2P2QEF2"/>
<reference evidence="1" key="1">
    <citation type="submission" date="2018-02" db="EMBL/GenBank/DDBJ databases">
        <title>Rhizophora mucronata_Transcriptome.</title>
        <authorList>
            <person name="Meera S.P."/>
            <person name="Sreeshan A."/>
            <person name="Augustine A."/>
        </authorList>
    </citation>
    <scope>NUCLEOTIDE SEQUENCE</scope>
    <source>
        <tissue evidence="1">Leaf</tissue>
    </source>
</reference>
<accession>A0A2P2QEF2</accession>
<protein>
    <submittedName>
        <fullName evidence="1">Uncharacterized protein</fullName>
    </submittedName>
</protein>
<organism evidence="1">
    <name type="scientific">Rhizophora mucronata</name>
    <name type="common">Asiatic mangrove</name>
    <dbReference type="NCBI Taxonomy" id="61149"/>
    <lineage>
        <taxon>Eukaryota</taxon>
        <taxon>Viridiplantae</taxon>
        <taxon>Streptophyta</taxon>
        <taxon>Embryophyta</taxon>
        <taxon>Tracheophyta</taxon>
        <taxon>Spermatophyta</taxon>
        <taxon>Magnoliopsida</taxon>
        <taxon>eudicotyledons</taxon>
        <taxon>Gunneridae</taxon>
        <taxon>Pentapetalae</taxon>
        <taxon>rosids</taxon>
        <taxon>fabids</taxon>
        <taxon>Malpighiales</taxon>
        <taxon>Rhizophoraceae</taxon>
        <taxon>Rhizophora</taxon>
    </lineage>
</organism>
<dbReference type="EMBL" id="GGEC01084831">
    <property type="protein sequence ID" value="MBX65315.1"/>
    <property type="molecule type" value="Transcribed_RNA"/>
</dbReference>
<sequence>MKTETWYAARVERYLRGGIGLQVVKAEHKDHWRTWKTSAE</sequence>
<evidence type="ECO:0000313" key="1">
    <source>
        <dbReference type="EMBL" id="MBX65315.1"/>
    </source>
</evidence>
<proteinExistence type="predicted"/>
<name>A0A2P2QEF2_RHIMU</name>